<comment type="caution">
    <text evidence="3">The sequence shown here is derived from an EMBL/GenBank/DDBJ whole genome shotgun (WGS) entry which is preliminary data.</text>
</comment>
<accession>A0A0F8XIA4</accession>
<reference evidence="3" key="1">
    <citation type="journal article" date="2015" name="Nature">
        <title>Complex archaea that bridge the gap between prokaryotes and eukaryotes.</title>
        <authorList>
            <person name="Spang A."/>
            <person name="Saw J.H."/>
            <person name="Jorgensen S.L."/>
            <person name="Zaremba-Niedzwiedzka K."/>
            <person name="Martijn J."/>
            <person name="Lind A.E."/>
            <person name="van Eijk R."/>
            <person name="Schleper C."/>
            <person name="Guy L."/>
            <person name="Ettema T.J."/>
        </authorList>
    </citation>
    <scope>NUCLEOTIDE SEQUENCE</scope>
</reference>
<feature type="transmembrane region" description="Helical" evidence="2">
    <location>
        <begin position="91"/>
        <end position="111"/>
    </location>
</feature>
<name>A0A0F8XIA4_9ZZZZ</name>
<gene>
    <name evidence="3" type="ORF">LCGC14_3020690</name>
</gene>
<proteinExistence type="predicted"/>
<feature type="compositionally biased region" description="Polar residues" evidence="1">
    <location>
        <begin position="121"/>
        <end position="137"/>
    </location>
</feature>
<keyword evidence="2" id="KW-1133">Transmembrane helix</keyword>
<feature type="non-terminal residue" evidence="3">
    <location>
        <position position="1"/>
    </location>
</feature>
<sequence length="354" mass="38530">GHLRTYQTGKHGSLSQKLLNEVAAARVCLLNPHKRAAYDERLRQQATVAEDAPATTTTEHAPRDLLVQVDPERAAKSYRPSARRRRRLSPALLGSAIASILLTAIGVVLILPRQPVDQPGMNPQTARRRPGTSTTSKRPVKVLSEVVRDGSAPAPEVATDNGSSEIASFGGTNAVDLLCRIDPVKDRGFGKWTRDDKVLVSPSEHCAWLRIPYAVSAEYDLKVVAERRSRGGLLSVRLVSSGKPFAVFAEPTKIAVARIDGKWREFPHEPSVFQDKTITVVFRVRRSGFQVLGNGKLLVDWQGDSSRLSHPRWAAGTNDLQLGLVTWDGVFAIQEITLTPGSAPEPQPTGGPPS</sequence>
<feature type="region of interest" description="Disordered" evidence="1">
    <location>
        <begin position="114"/>
        <end position="138"/>
    </location>
</feature>
<dbReference type="EMBL" id="LAZR01062786">
    <property type="protein sequence ID" value="KKK60805.1"/>
    <property type="molecule type" value="Genomic_DNA"/>
</dbReference>
<dbReference type="AlphaFoldDB" id="A0A0F8XIA4"/>
<keyword evidence="2" id="KW-0472">Membrane</keyword>
<keyword evidence="2" id="KW-0812">Transmembrane</keyword>
<evidence type="ECO:0000256" key="1">
    <source>
        <dbReference type="SAM" id="MobiDB-lite"/>
    </source>
</evidence>
<evidence type="ECO:0000256" key="2">
    <source>
        <dbReference type="SAM" id="Phobius"/>
    </source>
</evidence>
<evidence type="ECO:0000313" key="3">
    <source>
        <dbReference type="EMBL" id="KKK60805.1"/>
    </source>
</evidence>
<protein>
    <submittedName>
        <fullName evidence="3">Uncharacterized protein</fullName>
    </submittedName>
</protein>
<organism evidence="3">
    <name type="scientific">marine sediment metagenome</name>
    <dbReference type="NCBI Taxonomy" id="412755"/>
    <lineage>
        <taxon>unclassified sequences</taxon>
        <taxon>metagenomes</taxon>
        <taxon>ecological metagenomes</taxon>
    </lineage>
</organism>